<keyword evidence="2" id="KW-1185">Reference proteome</keyword>
<protein>
    <recommendedName>
        <fullName evidence="3">Methyltransferase type 11 domain-containing protein</fullName>
    </recommendedName>
</protein>
<dbReference type="InterPro" id="IPR029063">
    <property type="entry name" value="SAM-dependent_MTases_sf"/>
</dbReference>
<dbReference type="Gene3D" id="3.40.50.150">
    <property type="entry name" value="Vaccinia Virus protein VP39"/>
    <property type="match status" value="1"/>
</dbReference>
<dbReference type="SUPFAM" id="SSF53335">
    <property type="entry name" value="S-adenosyl-L-methionine-dependent methyltransferases"/>
    <property type="match status" value="1"/>
</dbReference>
<dbReference type="EMBL" id="JAHCVI010000004">
    <property type="protein sequence ID" value="KAG7286780.1"/>
    <property type="molecule type" value="Genomic_DNA"/>
</dbReference>
<name>A0AAD4ESY7_9PEZI</name>
<organism evidence="1 2">
    <name type="scientific">Staphylotrichum longicolle</name>
    <dbReference type="NCBI Taxonomy" id="669026"/>
    <lineage>
        <taxon>Eukaryota</taxon>
        <taxon>Fungi</taxon>
        <taxon>Dikarya</taxon>
        <taxon>Ascomycota</taxon>
        <taxon>Pezizomycotina</taxon>
        <taxon>Sordariomycetes</taxon>
        <taxon>Sordariomycetidae</taxon>
        <taxon>Sordariales</taxon>
        <taxon>Chaetomiaceae</taxon>
        <taxon>Staphylotrichum</taxon>
    </lineage>
</organism>
<gene>
    <name evidence="1" type="ORF">NEMBOFW57_009096</name>
</gene>
<dbReference type="AlphaFoldDB" id="A0AAD4ESY7"/>
<proteinExistence type="predicted"/>
<dbReference type="Proteomes" id="UP001197093">
    <property type="component" value="Unassembled WGS sequence"/>
</dbReference>
<evidence type="ECO:0000313" key="1">
    <source>
        <dbReference type="EMBL" id="KAG7286780.1"/>
    </source>
</evidence>
<evidence type="ECO:0000313" key="2">
    <source>
        <dbReference type="Proteomes" id="UP001197093"/>
    </source>
</evidence>
<reference evidence="1" key="1">
    <citation type="submission" date="2023-02" db="EMBL/GenBank/DDBJ databases">
        <authorList>
            <person name="Palmer J.M."/>
        </authorList>
    </citation>
    <scope>NUCLEOTIDE SEQUENCE</scope>
    <source>
        <strain evidence="1">FW57</strain>
    </source>
</reference>
<accession>A0AAD4ESY7</accession>
<evidence type="ECO:0008006" key="3">
    <source>
        <dbReference type="Google" id="ProtNLM"/>
    </source>
</evidence>
<dbReference type="CDD" id="cd02440">
    <property type="entry name" value="AdoMet_MTases"/>
    <property type="match status" value="1"/>
</dbReference>
<comment type="caution">
    <text evidence="1">The sequence shown here is derived from an EMBL/GenBank/DDBJ whole genome shotgun (WGS) entry which is preliminary data.</text>
</comment>
<dbReference type="Pfam" id="PF13489">
    <property type="entry name" value="Methyltransf_23"/>
    <property type="match status" value="1"/>
</dbReference>
<sequence>MSGPQPQPQPQPPSLSHRALQAWQTNAAHWDATITKHGNKYWRRLQEPSLRRLLAPTLSKSGRGSSGNGGCRALDLATGNGLCARWLAANGAQDVLATDGCEEMLDLARGYWEGEEHGQGGGGEGGAGRMRMKFRKVDVTSEADLGRLVDEEGRFDVVVMNMAVMDVADLGPLARALAEGLVAGGGVFVATLLHPVFFTSGAARNIDVRFDPVTGECKVVRTKVIEEYMSVPPAMGIAVPGQPVKQVLNVHALKKQLYFHRPMHELFATFFKAGLVMDAMEELAFTAEDAEERIESSSNYTQLPAILAFRMRLP</sequence>